<sequence>MASTWHGMGTTTSPRSDEKTNDSSASFTIQHALSNQKRQESLGPPTACMTRPKKAASTAPPGRRAGTFSVERSRDRETMPTSPTSRIPTKRFLSTRLPQKALALFRSVHQPSAARCTPDWYTSAITP</sequence>
<proteinExistence type="predicted"/>
<dbReference type="EMBL" id="JAVLET010000011">
    <property type="protein sequence ID" value="KAL0466753.1"/>
    <property type="molecule type" value="Genomic_DNA"/>
</dbReference>
<evidence type="ECO:0000313" key="2">
    <source>
        <dbReference type="EMBL" id="KAL0466753.1"/>
    </source>
</evidence>
<protein>
    <submittedName>
        <fullName evidence="2">Uncharacterized protein</fullName>
    </submittedName>
</protein>
<keyword evidence="3" id="KW-1185">Reference proteome</keyword>
<reference evidence="2 3" key="1">
    <citation type="submission" date="2023-09" db="EMBL/GenBank/DDBJ databases">
        <title>Multi-omics analysis of a traditional fermented food reveals byproduct-associated fungal strains for waste-to-food upcycling.</title>
        <authorList>
            <consortium name="Lawrence Berkeley National Laboratory"/>
            <person name="Rekdal V.M."/>
            <person name="Villalobos-Escobedo J.M."/>
            <person name="Rodriguez-Valeron N."/>
            <person name="Garcia M.O."/>
            <person name="Vasquez D.P."/>
            <person name="Damayanti I."/>
            <person name="Sorensen P.M."/>
            <person name="Baidoo E.E."/>
            <person name="De Carvalho A.C."/>
            <person name="Riley R."/>
            <person name="Lipzen A."/>
            <person name="He G."/>
            <person name="Yan M."/>
            <person name="Haridas S."/>
            <person name="Daum C."/>
            <person name="Yoshinaga Y."/>
            <person name="Ng V."/>
            <person name="Grigoriev I.V."/>
            <person name="Munk R."/>
            <person name="Nuraida L."/>
            <person name="Wijaya C.H."/>
            <person name="Morales P.-C."/>
            <person name="Keasling J.D."/>
        </authorList>
    </citation>
    <scope>NUCLEOTIDE SEQUENCE [LARGE SCALE GENOMIC DNA]</scope>
    <source>
        <strain evidence="2 3">FGSC 2613</strain>
    </source>
</reference>
<comment type="caution">
    <text evidence="2">The sequence shown here is derived from an EMBL/GenBank/DDBJ whole genome shotgun (WGS) entry which is preliminary data.</text>
</comment>
<evidence type="ECO:0000313" key="3">
    <source>
        <dbReference type="Proteomes" id="UP001451303"/>
    </source>
</evidence>
<feature type="compositionally biased region" description="Polar residues" evidence="1">
    <location>
        <begin position="1"/>
        <end position="14"/>
    </location>
</feature>
<gene>
    <name evidence="2" type="ORF">QR685DRAFT_547321</name>
</gene>
<organism evidence="2 3">
    <name type="scientific">Neurospora intermedia</name>
    <dbReference type="NCBI Taxonomy" id="5142"/>
    <lineage>
        <taxon>Eukaryota</taxon>
        <taxon>Fungi</taxon>
        <taxon>Dikarya</taxon>
        <taxon>Ascomycota</taxon>
        <taxon>Pezizomycotina</taxon>
        <taxon>Sordariomycetes</taxon>
        <taxon>Sordariomycetidae</taxon>
        <taxon>Sordariales</taxon>
        <taxon>Sordariaceae</taxon>
        <taxon>Neurospora</taxon>
    </lineage>
</organism>
<dbReference type="Proteomes" id="UP001451303">
    <property type="component" value="Unassembled WGS sequence"/>
</dbReference>
<evidence type="ECO:0000256" key="1">
    <source>
        <dbReference type="SAM" id="MobiDB-lite"/>
    </source>
</evidence>
<name>A0ABR3D397_NEUIN</name>
<feature type="compositionally biased region" description="Polar residues" evidence="1">
    <location>
        <begin position="22"/>
        <end position="36"/>
    </location>
</feature>
<feature type="region of interest" description="Disordered" evidence="1">
    <location>
        <begin position="1"/>
        <end position="90"/>
    </location>
</feature>
<accession>A0ABR3D397</accession>